<dbReference type="PRINTS" id="PR00105">
    <property type="entry name" value="C5METTRFRASE"/>
</dbReference>
<dbReference type="InterPro" id="IPR050750">
    <property type="entry name" value="C5-MTase"/>
</dbReference>
<feature type="active site" evidence="4">
    <location>
        <position position="317"/>
    </location>
</feature>
<comment type="caution">
    <text evidence="7">The sequence shown here is derived from an EMBL/GenBank/DDBJ whole genome shotgun (WGS) entry which is preliminary data.</text>
</comment>
<feature type="region of interest" description="Disordered" evidence="6">
    <location>
        <begin position="117"/>
        <end position="141"/>
    </location>
</feature>
<accession>A0ABN9X3F0</accession>
<reference evidence="7" key="1">
    <citation type="submission" date="2023-10" db="EMBL/GenBank/DDBJ databases">
        <authorList>
            <person name="Chen Y."/>
            <person name="Shah S."/>
            <person name="Dougan E. K."/>
            <person name="Thang M."/>
            <person name="Chan C."/>
        </authorList>
    </citation>
    <scope>NUCLEOTIDE SEQUENCE [LARGE SCALE GENOMIC DNA]</scope>
</reference>
<gene>
    <name evidence="7" type="ORF">PCOR1329_LOCUS71973</name>
</gene>
<dbReference type="PROSITE" id="PS51679">
    <property type="entry name" value="SAM_MT_C5"/>
    <property type="match status" value="1"/>
</dbReference>
<evidence type="ECO:0000256" key="4">
    <source>
        <dbReference type="PROSITE-ProRule" id="PRU01016"/>
    </source>
</evidence>
<organism evidence="7 8">
    <name type="scientific">Prorocentrum cordatum</name>
    <dbReference type="NCBI Taxonomy" id="2364126"/>
    <lineage>
        <taxon>Eukaryota</taxon>
        <taxon>Sar</taxon>
        <taxon>Alveolata</taxon>
        <taxon>Dinophyceae</taxon>
        <taxon>Prorocentrales</taxon>
        <taxon>Prorocentraceae</taxon>
        <taxon>Prorocentrum</taxon>
    </lineage>
</organism>
<dbReference type="Pfam" id="PF00145">
    <property type="entry name" value="DNA_methylase"/>
    <property type="match status" value="1"/>
</dbReference>
<evidence type="ECO:0008006" key="9">
    <source>
        <dbReference type="Google" id="ProtNLM"/>
    </source>
</evidence>
<dbReference type="Gene3D" id="3.90.120.10">
    <property type="entry name" value="DNA Methylase, subunit A, domain 2"/>
    <property type="match status" value="1"/>
</dbReference>
<keyword evidence="2 4" id="KW-0808">Transferase</keyword>
<evidence type="ECO:0000256" key="3">
    <source>
        <dbReference type="ARBA" id="ARBA00022691"/>
    </source>
</evidence>
<evidence type="ECO:0000256" key="5">
    <source>
        <dbReference type="RuleBase" id="RU000416"/>
    </source>
</evidence>
<evidence type="ECO:0000256" key="2">
    <source>
        <dbReference type="ARBA" id="ARBA00022679"/>
    </source>
</evidence>
<keyword evidence="8" id="KW-1185">Reference proteome</keyword>
<evidence type="ECO:0000313" key="8">
    <source>
        <dbReference type="Proteomes" id="UP001189429"/>
    </source>
</evidence>
<comment type="similarity">
    <text evidence="4 5">Belongs to the class I-like SAM-binding methyltransferase superfamily. C5-methyltransferase family.</text>
</comment>
<dbReference type="PANTHER" id="PTHR46098">
    <property type="entry name" value="TRNA (CYTOSINE(38)-C(5))-METHYLTRANSFERASE"/>
    <property type="match status" value="1"/>
</dbReference>
<evidence type="ECO:0000313" key="7">
    <source>
        <dbReference type="EMBL" id="CAK0892262.1"/>
    </source>
</evidence>
<keyword evidence="3 4" id="KW-0949">S-adenosyl-L-methionine</keyword>
<feature type="compositionally biased region" description="Polar residues" evidence="6">
    <location>
        <begin position="129"/>
        <end position="139"/>
    </location>
</feature>
<dbReference type="InterPro" id="IPR001525">
    <property type="entry name" value="C5_MeTfrase"/>
</dbReference>
<dbReference type="Proteomes" id="UP001189429">
    <property type="component" value="Unassembled WGS sequence"/>
</dbReference>
<proteinExistence type="inferred from homology"/>
<evidence type="ECO:0000256" key="1">
    <source>
        <dbReference type="ARBA" id="ARBA00022603"/>
    </source>
</evidence>
<dbReference type="NCBIfam" id="TIGR00675">
    <property type="entry name" value="dcm"/>
    <property type="match status" value="1"/>
</dbReference>
<keyword evidence="1 4" id="KW-0489">Methyltransferase</keyword>
<dbReference type="PANTHER" id="PTHR46098:SF1">
    <property type="entry name" value="TRNA (CYTOSINE(38)-C(5))-METHYLTRANSFERASE"/>
    <property type="match status" value="1"/>
</dbReference>
<dbReference type="EMBL" id="CAUYUJ010019588">
    <property type="protein sequence ID" value="CAK0892262.1"/>
    <property type="molecule type" value="Genomic_DNA"/>
</dbReference>
<evidence type="ECO:0000256" key="6">
    <source>
        <dbReference type="SAM" id="MobiDB-lite"/>
    </source>
</evidence>
<dbReference type="Gene3D" id="3.40.50.150">
    <property type="entry name" value="Vaccinia Virus protein VP39"/>
    <property type="match status" value="1"/>
</dbReference>
<protein>
    <recommendedName>
        <fullName evidence="9">DNA (cytosine-5-)-methyltransferase</fullName>
    </recommendedName>
</protein>
<dbReference type="SUPFAM" id="SSF53335">
    <property type="entry name" value="S-adenosyl-L-methionine-dependent methyltransferases"/>
    <property type="match status" value="1"/>
</dbReference>
<sequence length="574" mass="63718">MGNWVVVATETLRAEFPWFEVVQAWSVFNVVERDRDAGSMGCGKDLLSLLVRFWASGASTSGVEQSFAQIVGCSGPKLCMGMGALEDRMDILDLELIDEDSVINLAMQLWCEHYGCSRTSGARPKRSDTGGTRQKNQGDLPTEFAFSKERRAAATEALSSLPTQDVGAITDTAGAKCMATWTDSHDKEIKFANEKRIKRIAEETWAGRDQSAGANVEIATFYSWDFGPQWRGPANYGYDITYASDCSGLDGGAAALKQMDISFRHAFASEKNSVYRAITAASHPDVEMIYNDMRDRPRDQLQDRHGHIDIYCAGFPCQSFAPNGNKHGTSVEDGALVWEVVRTIDALRPTAFVLENVKALTEGKFRRTFDRIISRLKAIGVNEYFIDWNILDSLDFGVPSKRDRVYIIGIRGASLTSWQWPEPVPRRPLADFLDDKTGDDTAMVNLNFTQLRNLEAGYQKIRDQCGEFTEPFVIDVGSSPRFGTGVSRDHTPTITKSRAGSSEYWIVCRNRLITTNELLRCQGFKPTDVTIPDGVSTKKLQEMIGNAFTVTVFKAIFKAIFKATGRAPNGALRA</sequence>
<dbReference type="InterPro" id="IPR029063">
    <property type="entry name" value="SAM-dependent_MTases_sf"/>
</dbReference>
<name>A0ABN9X3F0_9DINO</name>